<proteinExistence type="predicted"/>
<organism evidence="1">
    <name type="scientific">Enterococcus faecium</name>
    <name type="common">Streptococcus faecium</name>
    <dbReference type="NCBI Taxonomy" id="1352"/>
    <lineage>
        <taxon>Bacteria</taxon>
        <taxon>Bacillati</taxon>
        <taxon>Bacillota</taxon>
        <taxon>Bacilli</taxon>
        <taxon>Lactobacillales</taxon>
        <taxon>Enterococcaceae</taxon>
        <taxon>Enterococcus</taxon>
    </lineage>
</organism>
<sequence>MALEVTKSVNLSGQSIIDEKTVVYLSASVSTESMGNTNISQTIQDAKKYRENRTQCRKDIQAFQDKVYEVEDQLATELTKEKVEESDELSQ</sequence>
<accession>A0A6A8NGR7</accession>
<gene>
    <name evidence="1" type="ORF">GKZ95_04130</name>
</gene>
<comment type="caution">
    <text evidence="1">The sequence shown here is derived from an EMBL/GenBank/DDBJ whole genome shotgun (WGS) entry which is preliminary data.</text>
</comment>
<evidence type="ECO:0000313" key="1">
    <source>
        <dbReference type="EMBL" id="MTD35067.1"/>
    </source>
</evidence>
<name>A0A6A8NGR7_ENTFC</name>
<dbReference type="EMBL" id="WLYP01000002">
    <property type="protein sequence ID" value="MTD35067.1"/>
    <property type="molecule type" value="Genomic_DNA"/>
</dbReference>
<reference evidence="1" key="1">
    <citation type="submission" date="2019-10" db="EMBL/GenBank/DDBJ databases">
        <title>Identification of the same linezolid-resistant Tn6246::fexB-poxtA-carrying Enterococcus faecium strain colonizing a hospitalized patient and bovines in different continents.</title>
        <authorList>
            <person name="Tedim A.P."/>
            <person name="Freitas A.R."/>
            <person name="Novais C."/>
            <person name="Duarte B."/>
            <person name="Elghaieb H."/>
            <person name="Abbassi M.S."/>
            <person name="Peixe L."/>
        </authorList>
    </citation>
    <scope>NUCLEOTIDE SEQUENCE</scope>
    <source>
        <strain evidence="1">2FEZ</strain>
    </source>
</reference>
<dbReference type="RefSeq" id="WP_154731730.1">
    <property type="nucleotide sequence ID" value="NZ_JACYYY010000002.1"/>
</dbReference>
<protein>
    <submittedName>
        <fullName evidence="1">Uncharacterized protein</fullName>
    </submittedName>
</protein>
<dbReference type="AlphaFoldDB" id="A0A6A8NGR7"/>